<dbReference type="EMBL" id="JAATJS010000002">
    <property type="protein sequence ID" value="NIX76627.1"/>
    <property type="molecule type" value="Genomic_DNA"/>
</dbReference>
<dbReference type="Gene3D" id="3.30.1330.30">
    <property type="match status" value="1"/>
</dbReference>
<keyword evidence="2" id="KW-0808">Transferase</keyword>
<organism evidence="5 6">
    <name type="scientific">Microvirga terricola</name>
    <dbReference type="NCBI Taxonomy" id="2719797"/>
    <lineage>
        <taxon>Bacteria</taxon>
        <taxon>Pseudomonadati</taxon>
        <taxon>Pseudomonadota</taxon>
        <taxon>Alphaproteobacteria</taxon>
        <taxon>Hyphomicrobiales</taxon>
        <taxon>Methylobacteriaceae</taxon>
        <taxon>Microvirga</taxon>
    </lineage>
</organism>
<reference evidence="5 6" key="1">
    <citation type="submission" date="2020-03" db="EMBL/GenBank/DDBJ databases">
        <title>The genome sequence of Microvirga sp. c23x22.</title>
        <authorList>
            <person name="Zhang X."/>
        </authorList>
    </citation>
    <scope>NUCLEOTIDE SEQUENCE [LARGE SCALE GENOMIC DNA]</scope>
    <source>
        <strain evidence="6">c23x22</strain>
    </source>
</reference>
<gene>
    <name evidence="5" type="ORF">HB375_08355</name>
</gene>
<protein>
    <submittedName>
        <fullName evidence="5">RNA methyltransferase</fullName>
    </submittedName>
</protein>
<evidence type="ECO:0000256" key="3">
    <source>
        <dbReference type="SAM" id="MobiDB-lite"/>
    </source>
</evidence>
<dbReference type="SUPFAM" id="SSF55315">
    <property type="entry name" value="L30e-like"/>
    <property type="match status" value="1"/>
</dbReference>
<dbReference type="GO" id="GO:0008168">
    <property type="term" value="F:methyltransferase activity"/>
    <property type="evidence" value="ECO:0007669"/>
    <property type="project" value="UniProtKB-KW"/>
</dbReference>
<evidence type="ECO:0000256" key="2">
    <source>
        <dbReference type="ARBA" id="ARBA00022679"/>
    </source>
</evidence>
<dbReference type="RefSeq" id="WP_167672488.1">
    <property type="nucleotide sequence ID" value="NZ_JAATJS010000002.1"/>
</dbReference>
<evidence type="ECO:0000313" key="5">
    <source>
        <dbReference type="EMBL" id="NIX76627.1"/>
    </source>
</evidence>
<dbReference type="CDD" id="cd18103">
    <property type="entry name" value="SpoU-like_RlmB"/>
    <property type="match status" value="1"/>
</dbReference>
<dbReference type="SMART" id="SM00967">
    <property type="entry name" value="SpoU_sub_bind"/>
    <property type="match status" value="1"/>
</dbReference>
<dbReference type="Proteomes" id="UP000707352">
    <property type="component" value="Unassembled WGS sequence"/>
</dbReference>
<evidence type="ECO:0000259" key="4">
    <source>
        <dbReference type="SMART" id="SM00967"/>
    </source>
</evidence>
<dbReference type="Pfam" id="PF00588">
    <property type="entry name" value="SpoU_methylase"/>
    <property type="match status" value="1"/>
</dbReference>
<proteinExistence type="predicted"/>
<dbReference type="InterPro" id="IPR029026">
    <property type="entry name" value="tRNA_m1G_MTases_N"/>
</dbReference>
<dbReference type="GO" id="GO:0032259">
    <property type="term" value="P:methylation"/>
    <property type="evidence" value="ECO:0007669"/>
    <property type="project" value="UniProtKB-KW"/>
</dbReference>
<dbReference type="SUPFAM" id="SSF75217">
    <property type="entry name" value="alpha/beta knot"/>
    <property type="match status" value="1"/>
</dbReference>
<dbReference type="PANTHER" id="PTHR46429">
    <property type="entry name" value="23S RRNA (GUANOSINE-2'-O-)-METHYLTRANSFERASE RLMB"/>
    <property type="match status" value="1"/>
</dbReference>
<dbReference type="InterPro" id="IPR001537">
    <property type="entry name" value="SpoU_MeTrfase"/>
</dbReference>
<feature type="region of interest" description="Disordered" evidence="3">
    <location>
        <begin position="1"/>
        <end position="30"/>
    </location>
</feature>
<dbReference type="InterPro" id="IPR029064">
    <property type="entry name" value="Ribosomal_eL30-like_sf"/>
</dbReference>
<sequence length="278" mass="30043">MSERPFHSKKPRFQRPAGKHGHRDREFSREPWRAPSDIDVTILYGWHPVAEALRNGKRTIRRLLATENSAKRLHDELGVPLPIEPEIVRPGDINRLVEADAVHQGLYLEADPLPSPTLDTLSGKRVVLALDQITDPHNVGAIVRTAAAFGVEAIITTARHSPAATGVLAKSASGGLEHVPFMIVRNLADSLIALGERGFQRIGLDSSGEANLDELPIRNPVVLVLGSEGKGLRQRTRECCDVIGRLDMPGAIKSLNVSNAAAISLYAVTKAAAANTAK</sequence>
<dbReference type="InterPro" id="IPR004441">
    <property type="entry name" value="rRNA_MeTrfase_TrmH"/>
</dbReference>
<name>A0ABX0VAE2_9HYPH</name>
<dbReference type="Pfam" id="PF08032">
    <property type="entry name" value="SpoU_sub_bind"/>
    <property type="match status" value="1"/>
</dbReference>
<comment type="caution">
    <text evidence="5">The sequence shown here is derived from an EMBL/GenBank/DDBJ whole genome shotgun (WGS) entry which is preliminary data.</text>
</comment>
<dbReference type="PANTHER" id="PTHR46429:SF1">
    <property type="entry name" value="23S RRNA (GUANOSINE-2'-O-)-METHYLTRANSFERASE RLMB"/>
    <property type="match status" value="1"/>
</dbReference>
<evidence type="ECO:0000256" key="1">
    <source>
        <dbReference type="ARBA" id="ARBA00022603"/>
    </source>
</evidence>
<accession>A0ABX0VAE2</accession>
<feature type="domain" description="RNA 2-O ribose methyltransferase substrate binding" evidence="4">
    <location>
        <begin position="42"/>
        <end position="116"/>
    </location>
</feature>
<keyword evidence="6" id="KW-1185">Reference proteome</keyword>
<keyword evidence="1 5" id="KW-0489">Methyltransferase</keyword>
<feature type="compositionally biased region" description="Basic residues" evidence="3">
    <location>
        <begin position="7"/>
        <end position="22"/>
    </location>
</feature>
<dbReference type="Gene3D" id="3.40.1280.10">
    <property type="match status" value="1"/>
</dbReference>
<dbReference type="InterPro" id="IPR013123">
    <property type="entry name" value="SpoU_subst-bd"/>
</dbReference>
<dbReference type="InterPro" id="IPR029028">
    <property type="entry name" value="Alpha/beta_knot_MTases"/>
</dbReference>
<evidence type="ECO:0000313" key="6">
    <source>
        <dbReference type="Proteomes" id="UP000707352"/>
    </source>
</evidence>